<gene>
    <name evidence="5" type="ORF">DXZ20_14830</name>
</gene>
<dbReference type="EMBL" id="QXHD01000004">
    <property type="protein sequence ID" value="NEZ56930.1"/>
    <property type="molecule type" value="Genomic_DNA"/>
</dbReference>
<dbReference type="PROSITE" id="PS00198">
    <property type="entry name" value="4FE4S_FER_1"/>
    <property type="match status" value="1"/>
</dbReference>
<organism evidence="5 6">
    <name type="scientific">Adonisia turfae CCMR0081</name>
    <dbReference type="NCBI Taxonomy" id="2292702"/>
    <lineage>
        <taxon>Bacteria</taxon>
        <taxon>Bacillati</taxon>
        <taxon>Cyanobacteriota</taxon>
        <taxon>Adonisia</taxon>
        <taxon>Adonisia turfae</taxon>
    </lineage>
</organism>
<dbReference type="AlphaFoldDB" id="A0A6M0RM41"/>
<evidence type="ECO:0000259" key="4">
    <source>
        <dbReference type="PROSITE" id="PS51379"/>
    </source>
</evidence>
<dbReference type="Pfam" id="PF00037">
    <property type="entry name" value="Fer4"/>
    <property type="match status" value="1"/>
</dbReference>
<keyword evidence="6" id="KW-1185">Reference proteome</keyword>
<comment type="caution">
    <text evidence="5">The sequence shown here is derived from an EMBL/GenBank/DDBJ whole genome shotgun (WGS) entry which is preliminary data.</text>
</comment>
<dbReference type="InterPro" id="IPR017896">
    <property type="entry name" value="4Fe4S_Fe-S-bd"/>
</dbReference>
<dbReference type="Gene3D" id="3.30.70.20">
    <property type="match status" value="1"/>
</dbReference>
<keyword evidence="3" id="KW-0411">Iron-sulfur</keyword>
<dbReference type="RefSeq" id="WP_163659249.1">
    <property type="nucleotide sequence ID" value="NZ_QXHD01000004.1"/>
</dbReference>
<evidence type="ECO:0000313" key="6">
    <source>
        <dbReference type="Proteomes" id="UP000481033"/>
    </source>
</evidence>
<keyword evidence="1" id="KW-0479">Metal-binding</keyword>
<dbReference type="InterPro" id="IPR017900">
    <property type="entry name" value="4Fe4S_Fe_S_CS"/>
</dbReference>
<keyword evidence="2" id="KW-0408">Iron</keyword>
<dbReference type="GO" id="GO:0046872">
    <property type="term" value="F:metal ion binding"/>
    <property type="evidence" value="ECO:0007669"/>
    <property type="project" value="UniProtKB-KW"/>
</dbReference>
<evidence type="ECO:0000256" key="1">
    <source>
        <dbReference type="ARBA" id="ARBA00022723"/>
    </source>
</evidence>
<name>A0A6M0RM41_9CYAN</name>
<dbReference type="Proteomes" id="UP000481033">
    <property type="component" value="Unassembled WGS sequence"/>
</dbReference>
<protein>
    <submittedName>
        <fullName evidence="5">4Fe-4S ferredoxin</fullName>
    </submittedName>
</protein>
<dbReference type="GO" id="GO:0051536">
    <property type="term" value="F:iron-sulfur cluster binding"/>
    <property type="evidence" value="ECO:0007669"/>
    <property type="project" value="UniProtKB-KW"/>
</dbReference>
<dbReference type="PROSITE" id="PS51379">
    <property type="entry name" value="4FE4S_FER_2"/>
    <property type="match status" value="1"/>
</dbReference>
<dbReference type="SUPFAM" id="SSF54862">
    <property type="entry name" value="4Fe-4S ferredoxins"/>
    <property type="match status" value="1"/>
</dbReference>
<reference evidence="5 6" key="1">
    <citation type="journal article" date="2020" name="Microb. Ecol.">
        <title>Ecogenomics of the Marine Benthic Filamentous Cyanobacterium Adonisia.</title>
        <authorList>
            <person name="Walter J.M."/>
            <person name="Coutinho F.H."/>
            <person name="Leomil L."/>
            <person name="Hargreaves P.I."/>
            <person name="Campeao M.E."/>
            <person name="Vieira V.V."/>
            <person name="Silva B.S."/>
            <person name="Fistarol G.O."/>
            <person name="Salomon P.S."/>
            <person name="Sawabe T."/>
            <person name="Mino S."/>
            <person name="Hosokawa M."/>
            <person name="Miyashita H."/>
            <person name="Maruyama F."/>
            <person name="van Verk M.C."/>
            <person name="Dutilh B.E."/>
            <person name="Thompson C.C."/>
            <person name="Thompson F.L."/>
        </authorList>
    </citation>
    <scope>NUCLEOTIDE SEQUENCE [LARGE SCALE GENOMIC DNA]</scope>
    <source>
        <strain evidence="5 6">CCMR0081</strain>
    </source>
</reference>
<proteinExistence type="predicted"/>
<evidence type="ECO:0000256" key="2">
    <source>
        <dbReference type="ARBA" id="ARBA00023004"/>
    </source>
</evidence>
<feature type="domain" description="4Fe-4S ferredoxin-type" evidence="4">
    <location>
        <begin position="1"/>
        <end position="29"/>
    </location>
</feature>
<accession>A0A6M0RM41</accession>
<sequence length="130" mass="14699">MTYTITNDCISCQRCLSSCPTKAIETDGSTFWIDVNRCNQCQGSHGVAQCWSVCPTNEGCVPLSTATTAVALNAETTTDYWHVWFTNYSHMIARLKSSQQPGYWRQWFDRYSQSLQTLRAQADTNVPLMP</sequence>
<evidence type="ECO:0000256" key="3">
    <source>
        <dbReference type="ARBA" id="ARBA00023014"/>
    </source>
</evidence>
<evidence type="ECO:0000313" key="5">
    <source>
        <dbReference type="EMBL" id="NEZ56930.1"/>
    </source>
</evidence>